<dbReference type="InterPro" id="IPR003594">
    <property type="entry name" value="HATPase_dom"/>
</dbReference>
<dbReference type="PANTHER" id="PTHR42878">
    <property type="entry name" value="TWO-COMPONENT HISTIDINE KINASE"/>
    <property type="match status" value="1"/>
</dbReference>
<comment type="subcellular location">
    <subcellularLocation>
        <location evidence="2">Membrane</location>
    </subcellularLocation>
</comment>
<sequence length="600" mass="67744">MQMTYRGRMIVYNIALFIATFIIVIFCVIQGVTYYYINQAKDKLGVMSQDAVLYIGQELKVSSSEAANETRYIDNSLAFSKSIAQLENSRVILFDAAGSAIADSVSIPDNQFLSNEIELSRQKDSPVMTLKNIDNASVLYYVSPIEIDNNFLGYVGFIYSLDNMDSFLSLCTLLFVIGGILGLTILVVVTLSFSKHFVQPIKDLTRISSEINKGNYNVMVHYSRDDEIGDLTQVFNKMSQNVNNVILQLESERKRLASVLASLDDGLLAIDKKGNIITSNSYIKTYFNISNPKTIYDFQYQSFLRDMFDDLKNGKDHISEEIDCNGRNLLIIGSPIREAGYEENYMIIIRNVTATKQFQNEQKKFISSVSHELRTPLTTIIGYTDMLTRRQVVDPEILNRSLSTINREGHRLLRLVDDLLNVNQFDKIEFDVKKANLDLHALLIDVVDQMQIKSSQNDIEINYKSDENLPEILGDYDRLQQLFINVLHNAIKYSDKGDIIDVVSTREDGNIVVSIRDYGVGISDVEKDRIFNAFYRVDEDRARSEGEGGAGLGLYLVKQIVEKHNGTIRVDSQVGEGTNVIVTLPVIEKALAGGEKNEKE</sequence>
<comment type="caution">
    <text evidence="14">The sequence shown here is derived from an EMBL/GenBank/DDBJ whole genome shotgun (WGS) entry which is preliminary data.</text>
</comment>
<dbReference type="SUPFAM" id="SSF158472">
    <property type="entry name" value="HAMP domain-like"/>
    <property type="match status" value="1"/>
</dbReference>
<dbReference type="Pfam" id="PF00512">
    <property type="entry name" value="HisKA"/>
    <property type="match status" value="1"/>
</dbReference>
<dbReference type="SMART" id="SM00304">
    <property type="entry name" value="HAMP"/>
    <property type="match status" value="1"/>
</dbReference>
<evidence type="ECO:0000256" key="9">
    <source>
        <dbReference type="ARBA" id="ARBA00023012"/>
    </source>
</evidence>
<keyword evidence="11" id="KW-0812">Transmembrane</keyword>
<dbReference type="Gene3D" id="3.30.565.10">
    <property type="entry name" value="Histidine kinase-like ATPase, C-terminal domain"/>
    <property type="match status" value="1"/>
</dbReference>
<dbReference type="FunFam" id="3.30.565.10:FF:000006">
    <property type="entry name" value="Sensor histidine kinase WalK"/>
    <property type="match status" value="1"/>
</dbReference>
<dbReference type="InterPro" id="IPR003661">
    <property type="entry name" value="HisK_dim/P_dom"/>
</dbReference>
<dbReference type="InterPro" id="IPR036097">
    <property type="entry name" value="HisK_dim/P_sf"/>
</dbReference>
<keyword evidence="7" id="KW-0418">Kinase</keyword>
<dbReference type="InterPro" id="IPR004358">
    <property type="entry name" value="Sig_transdc_His_kin-like_C"/>
</dbReference>
<comment type="catalytic activity">
    <reaction evidence="1">
        <text>ATP + protein L-histidine = ADP + protein N-phospho-L-histidine.</text>
        <dbReference type="EC" id="2.7.13.3"/>
    </reaction>
</comment>
<dbReference type="PANTHER" id="PTHR42878:SF7">
    <property type="entry name" value="SENSOR HISTIDINE KINASE GLRK"/>
    <property type="match status" value="1"/>
</dbReference>
<keyword evidence="6" id="KW-0547">Nucleotide-binding</keyword>
<protein>
    <recommendedName>
        <fullName evidence="3">histidine kinase</fullName>
        <ecNumber evidence="3">2.7.13.3</ecNumber>
    </recommendedName>
</protein>
<dbReference type="Gene3D" id="1.10.287.130">
    <property type="match status" value="1"/>
</dbReference>
<proteinExistence type="predicted"/>
<gene>
    <name evidence="14" type="ORF">H0N91_14340</name>
</gene>
<evidence type="ECO:0000256" key="3">
    <source>
        <dbReference type="ARBA" id="ARBA00012438"/>
    </source>
</evidence>
<dbReference type="EMBL" id="JACCKS010000018">
    <property type="protein sequence ID" value="NZA39275.1"/>
    <property type="molecule type" value="Genomic_DNA"/>
</dbReference>
<feature type="domain" description="HAMP" evidence="13">
    <location>
        <begin position="195"/>
        <end position="247"/>
    </location>
</feature>
<dbReference type="Gene3D" id="3.30.450.20">
    <property type="entry name" value="PAS domain"/>
    <property type="match status" value="1"/>
</dbReference>
<evidence type="ECO:0000259" key="13">
    <source>
        <dbReference type="PROSITE" id="PS50885"/>
    </source>
</evidence>
<dbReference type="SMART" id="SM00388">
    <property type="entry name" value="HisKA"/>
    <property type="match status" value="1"/>
</dbReference>
<keyword evidence="5" id="KW-0808">Transferase</keyword>
<dbReference type="CDD" id="cd00082">
    <property type="entry name" value="HisKA"/>
    <property type="match status" value="1"/>
</dbReference>
<evidence type="ECO:0000256" key="4">
    <source>
        <dbReference type="ARBA" id="ARBA00022553"/>
    </source>
</evidence>
<feature type="transmembrane region" description="Helical" evidence="11">
    <location>
        <begin position="167"/>
        <end position="193"/>
    </location>
</feature>
<dbReference type="Pfam" id="PF00672">
    <property type="entry name" value="HAMP"/>
    <property type="match status" value="1"/>
</dbReference>
<evidence type="ECO:0000313" key="15">
    <source>
        <dbReference type="Proteomes" id="UP000586254"/>
    </source>
</evidence>
<accession>A0A853JRA4</accession>
<keyword evidence="9" id="KW-0902">Two-component regulatory system</keyword>
<feature type="domain" description="Histidine kinase" evidence="12">
    <location>
        <begin position="368"/>
        <end position="588"/>
    </location>
</feature>
<dbReference type="InterPro" id="IPR035965">
    <property type="entry name" value="PAS-like_dom_sf"/>
</dbReference>
<reference evidence="14 15" key="1">
    <citation type="submission" date="2020-07" db="EMBL/GenBank/DDBJ databases">
        <title>Organ Donor 1.</title>
        <authorList>
            <person name="Marsh A.J."/>
            <person name="Azcarate-Peril M.A."/>
        </authorList>
    </citation>
    <scope>NUCLEOTIDE SEQUENCE [LARGE SCALE GENOMIC DNA]</scope>
    <source>
        <strain evidence="14 15">AMC0717</strain>
    </source>
</reference>
<dbReference type="SUPFAM" id="SSF47384">
    <property type="entry name" value="Homodimeric domain of signal transducing histidine kinase"/>
    <property type="match status" value="1"/>
</dbReference>
<dbReference type="InterPro" id="IPR050351">
    <property type="entry name" value="BphY/WalK/GraS-like"/>
</dbReference>
<dbReference type="InterPro" id="IPR036890">
    <property type="entry name" value="HATPase_C_sf"/>
</dbReference>
<dbReference type="SUPFAM" id="SSF55874">
    <property type="entry name" value="ATPase domain of HSP90 chaperone/DNA topoisomerase II/histidine kinase"/>
    <property type="match status" value="1"/>
</dbReference>
<evidence type="ECO:0000256" key="10">
    <source>
        <dbReference type="ARBA" id="ARBA00023136"/>
    </source>
</evidence>
<dbReference type="SMART" id="SM00387">
    <property type="entry name" value="HATPase_c"/>
    <property type="match status" value="1"/>
</dbReference>
<dbReference type="EC" id="2.7.13.3" evidence="3"/>
<keyword evidence="4" id="KW-0597">Phosphoprotein</keyword>
<dbReference type="CDD" id="cd06225">
    <property type="entry name" value="HAMP"/>
    <property type="match status" value="1"/>
</dbReference>
<evidence type="ECO:0000313" key="14">
    <source>
        <dbReference type="EMBL" id="NZA39275.1"/>
    </source>
</evidence>
<name>A0A853JRA4_9FIRM</name>
<evidence type="ECO:0000256" key="7">
    <source>
        <dbReference type="ARBA" id="ARBA00022777"/>
    </source>
</evidence>
<dbReference type="InterPro" id="IPR003660">
    <property type="entry name" value="HAMP_dom"/>
</dbReference>
<dbReference type="PROSITE" id="PS50885">
    <property type="entry name" value="HAMP"/>
    <property type="match status" value="1"/>
</dbReference>
<evidence type="ECO:0000259" key="12">
    <source>
        <dbReference type="PROSITE" id="PS50109"/>
    </source>
</evidence>
<dbReference type="Proteomes" id="UP000586254">
    <property type="component" value="Unassembled WGS sequence"/>
</dbReference>
<dbReference type="InterPro" id="IPR005467">
    <property type="entry name" value="His_kinase_dom"/>
</dbReference>
<evidence type="ECO:0000256" key="2">
    <source>
        <dbReference type="ARBA" id="ARBA00004370"/>
    </source>
</evidence>
<organism evidence="14 15">
    <name type="scientific">Eubacterium callanderi</name>
    <dbReference type="NCBI Taxonomy" id="53442"/>
    <lineage>
        <taxon>Bacteria</taxon>
        <taxon>Bacillati</taxon>
        <taxon>Bacillota</taxon>
        <taxon>Clostridia</taxon>
        <taxon>Eubacteriales</taxon>
        <taxon>Eubacteriaceae</taxon>
        <taxon>Eubacterium</taxon>
    </lineage>
</organism>
<dbReference type="GO" id="GO:0000155">
    <property type="term" value="F:phosphorelay sensor kinase activity"/>
    <property type="evidence" value="ECO:0007669"/>
    <property type="project" value="InterPro"/>
</dbReference>
<dbReference type="GO" id="GO:0007234">
    <property type="term" value="P:osmosensory signaling via phosphorelay pathway"/>
    <property type="evidence" value="ECO:0007669"/>
    <property type="project" value="TreeGrafter"/>
</dbReference>
<evidence type="ECO:0000256" key="5">
    <source>
        <dbReference type="ARBA" id="ARBA00022679"/>
    </source>
</evidence>
<evidence type="ECO:0000256" key="6">
    <source>
        <dbReference type="ARBA" id="ARBA00022741"/>
    </source>
</evidence>
<dbReference type="Gene3D" id="6.10.340.10">
    <property type="match status" value="1"/>
</dbReference>
<keyword evidence="11" id="KW-1133">Transmembrane helix</keyword>
<dbReference type="GO" id="GO:0005524">
    <property type="term" value="F:ATP binding"/>
    <property type="evidence" value="ECO:0007669"/>
    <property type="project" value="UniProtKB-KW"/>
</dbReference>
<dbReference type="RefSeq" id="WP_180493776.1">
    <property type="nucleotide sequence ID" value="NZ_JACCKS010000018.1"/>
</dbReference>
<evidence type="ECO:0000256" key="1">
    <source>
        <dbReference type="ARBA" id="ARBA00000085"/>
    </source>
</evidence>
<dbReference type="PROSITE" id="PS50109">
    <property type="entry name" value="HIS_KIN"/>
    <property type="match status" value="1"/>
</dbReference>
<dbReference type="Pfam" id="PF02518">
    <property type="entry name" value="HATPase_c"/>
    <property type="match status" value="1"/>
</dbReference>
<dbReference type="FunFam" id="1.10.287.130:FF:000001">
    <property type="entry name" value="Two-component sensor histidine kinase"/>
    <property type="match status" value="1"/>
</dbReference>
<dbReference type="GO" id="GO:0030295">
    <property type="term" value="F:protein kinase activator activity"/>
    <property type="evidence" value="ECO:0007669"/>
    <property type="project" value="TreeGrafter"/>
</dbReference>
<evidence type="ECO:0000256" key="8">
    <source>
        <dbReference type="ARBA" id="ARBA00022840"/>
    </source>
</evidence>
<evidence type="ECO:0000256" key="11">
    <source>
        <dbReference type="SAM" id="Phobius"/>
    </source>
</evidence>
<dbReference type="AlphaFoldDB" id="A0A853JRA4"/>
<keyword evidence="8" id="KW-0067">ATP-binding</keyword>
<dbReference type="SUPFAM" id="SSF55785">
    <property type="entry name" value="PYP-like sensor domain (PAS domain)"/>
    <property type="match status" value="1"/>
</dbReference>
<keyword evidence="10 11" id="KW-0472">Membrane</keyword>
<dbReference type="PRINTS" id="PR00344">
    <property type="entry name" value="BCTRLSENSOR"/>
</dbReference>
<dbReference type="GO" id="GO:0000156">
    <property type="term" value="F:phosphorelay response regulator activity"/>
    <property type="evidence" value="ECO:0007669"/>
    <property type="project" value="TreeGrafter"/>
</dbReference>
<dbReference type="GO" id="GO:0016020">
    <property type="term" value="C:membrane"/>
    <property type="evidence" value="ECO:0007669"/>
    <property type="project" value="UniProtKB-SubCell"/>
</dbReference>
<feature type="transmembrane region" description="Helical" evidence="11">
    <location>
        <begin position="12"/>
        <end position="37"/>
    </location>
</feature>